<evidence type="ECO:0000256" key="1">
    <source>
        <dbReference type="SAM" id="MobiDB-lite"/>
    </source>
</evidence>
<protein>
    <submittedName>
        <fullName evidence="2">Uncharacterized protein</fullName>
    </submittedName>
</protein>
<gene>
    <name evidence="2" type="ORF">OsJ_12535</name>
</gene>
<sequence length="92" mass="10053">MSSAGSLGVVVSVAAAWRLREKEVELDVTRRHAVELDERLRQATAESQAWCGLARRTRSSRRASEPPSTTSSSAPSPPPNPRLPAMLMYHPS</sequence>
<dbReference type="EMBL" id="CM000140">
    <property type="protein sequence ID" value="EEE59912.1"/>
    <property type="molecule type" value="Genomic_DNA"/>
</dbReference>
<name>B9FBS0_ORYSJ</name>
<feature type="compositionally biased region" description="Low complexity" evidence="1">
    <location>
        <begin position="65"/>
        <end position="74"/>
    </location>
</feature>
<proteinExistence type="predicted"/>
<reference evidence="2" key="2">
    <citation type="submission" date="2008-12" db="EMBL/GenBank/DDBJ databases">
        <title>Improved gene annotation of the rice (Oryza sativa) genomes.</title>
        <authorList>
            <person name="Wang J."/>
            <person name="Li R."/>
            <person name="Fan W."/>
            <person name="Huang Q."/>
            <person name="Zhang J."/>
            <person name="Zhou Y."/>
            <person name="Hu Y."/>
            <person name="Zi S."/>
            <person name="Li J."/>
            <person name="Ni P."/>
            <person name="Zheng H."/>
            <person name="Zhang Y."/>
            <person name="Zhao M."/>
            <person name="Hao Q."/>
            <person name="McDermott J."/>
            <person name="Samudrala R."/>
            <person name="Kristiansen K."/>
            <person name="Wong G.K.-S."/>
        </authorList>
    </citation>
    <scope>NUCLEOTIDE SEQUENCE</scope>
</reference>
<reference evidence="2" key="1">
    <citation type="journal article" date="2005" name="PLoS Biol.">
        <title>The genomes of Oryza sativa: a history of duplications.</title>
        <authorList>
            <person name="Yu J."/>
            <person name="Wang J."/>
            <person name="Lin W."/>
            <person name="Li S."/>
            <person name="Li H."/>
            <person name="Zhou J."/>
            <person name="Ni P."/>
            <person name="Dong W."/>
            <person name="Hu S."/>
            <person name="Zeng C."/>
            <person name="Zhang J."/>
            <person name="Zhang Y."/>
            <person name="Li R."/>
            <person name="Xu Z."/>
            <person name="Li S."/>
            <person name="Li X."/>
            <person name="Zheng H."/>
            <person name="Cong L."/>
            <person name="Lin L."/>
            <person name="Yin J."/>
            <person name="Geng J."/>
            <person name="Li G."/>
            <person name="Shi J."/>
            <person name="Liu J."/>
            <person name="Lv H."/>
            <person name="Li J."/>
            <person name="Wang J."/>
            <person name="Deng Y."/>
            <person name="Ran L."/>
            <person name="Shi X."/>
            <person name="Wang X."/>
            <person name="Wu Q."/>
            <person name="Li C."/>
            <person name="Ren X."/>
            <person name="Wang J."/>
            <person name="Wang X."/>
            <person name="Li D."/>
            <person name="Liu D."/>
            <person name="Zhang X."/>
            <person name="Ji Z."/>
            <person name="Zhao W."/>
            <person name="Sun Y."/>
            <person name="Zhang Z."/>
            <person name="Bao J."/>
            <person name="Han Y."/>
            <person name="Dong L."/>
            <person name="Ji J."/>
            <person name="Chen P."/>
            <person name="Wu S."/>
            <person name="Liu J."/>
            <person name="Xiao Y."/>
            <person name="Bu D."/>
            <person name="Tan J."/>
            <person name="Yang L."/>
            <person name="Ye C."/>
            <person name="Zhang J."/>
            <person name="Xu J."/>
            <person name="Zhou Y."/>
            <person name="Yu Y."/>
            <person name="Zhang B."/>
            <person name="Zhuang S."/>
            <person name="Wei H."/>
            <person name="Liu B."/>
            <person name="Lei M."/>
            <person name="Yu H."/>
            <person name="Li Y."/>
            <person name="Xu H."/>
            <person name="Wei S."/>
            <person name="He X."/>
            <person name="Fang L."/>
            <person name="Zhang Z."/>
            <person name="Zhang Y."/>
            <person name="Huang X."/>
            <person name="Su Z."/>
            <person name="Tong W."/>
            <person name="Li J."/>
            <person name="Tong Z."/>
            <person name="Li S."/>
            <person name="Ye J."/>
            <person name="Wang L."/>
            <person name="Fang L."/>
            <person name="Lei T."/>
            <person name="Chen C."/>
            <person name="Chen H."/>
            <person name="Xu Z."/>
            <person name="Li H."/>
            <person name="Huang H."/>
            <person name="Zhang F."/>
            <person name="Xu H."/>
            <person name="Li N."/>
            <person name="Zhao C."/>
            <person name="Li S."/>
            <person name="Dong L."/>
            <person name="Huang Y."/>
            <person name="Li L."/>
            <person name="Xi Y."/>
            <person name="Qi Q."/>
            <person name="Li W."/>
            <person name="Zhang B."/>
            <person name="Hu W."/>
            <person name="Zhang Y."/>
            <person name="Tian X."/>
            <person name="Jiao Y."/>
            <person name="Liang X."/>
            <person name="Jin J."/>
            <person name="Gao L."/>
            <person name="Zheng W."/>
            <person name="Hao B."/>
            <person name="Liu S."/>
            <person name="Wang W."/>
            <person name="Yuan L."/>
            <person name="Cao M."/>
            <person name="McDermott J."/>
            <person name="Samudrala R."/>
            <person name="Wang J."/>
            <person name="Wong G.K."/>
            <person name="Yang H."/>
        </authorList>
    </citation>
    <scope>NUCLEOTIDE SEQUENCE [LARGE SCALE GENOMIC DNA]</scope>
</reference>
<organism evidence="2">
    <name type="scientific">Oryza sativa subsp. japonica</name>
    <name type="common">Rice</name>
    <dbReference type="NCBI Taxonomy" id="39947"/>
    <lineage>
        <taxon>Eukaryota</taxon>
        <taxon>Viridiplantae</taxon>
        <taxon>Streptophyta</taxon>
        <taxon>Embryophyta</taxon>
        <taxon>Tracheophyta</taxon>
        <taxon>Spermatophyta</taxon>
        <taxon>Magnoliopsida</taxon>
        <taxon>Liliopsida</taxon>
        <taxon>Poales</taxon>
        <taxon>Poaceae</taxon>
        <taxon>BOP clade</taxon>
        <taxon>Oryzoideae</taxon>
        <taxon>Oryzeae</taxon>
        <taxon>Oryzinae</taxon>
        <taxon>Oryza</taxon>
        <taxon>Oryza sativa</taxon>
    </lineage>
</organism>
<dbReference type="AlphaFoldDB" id="B9FBS0"/>
<accession>B9FBS0</accession>
<feature type="region of interest" description="Disordered" evidence="1">
    <location>
        <begin position="51"/>
        <end position="92"/>
    </location>
</feature>
<dbReference type="Proteomes" id="UP000007752">
    <property type="component" value="Chromosome 3"/>
</dbReference>
<evidence type="ECO:0000313" key="2">
    <source>
        <dbReference type="EMBL" id="EEE59912.1"/>
    </source>
</evidence>